<dbReference type="RefSeq" id="WP_169305681.1">
    <property type="nucleotide sequence ID" value="NZ_BMJX01000005.1"/>
</dbReference>
<accession>A0A4V5LXT1</accession>
<comment type="caution">
    <text evidence="1">The sequence shown here is derived from an EMBL/GenBank/DDBJ whole genome shotgun (WGS) entry which is preliminary data.</text>
</comment>
<protein>
    <submittedName>
        <fullName evidence="1">Uncharacterized protein</fullName>
    </submittedName>
</protein>
<proteinExistence type="predicted"/>
<reference evidence="1 2" key="1">
    <citation type="submission" date="2019-04" db="EMBL/GenBank/DDBJ databases">
        <title>Sphingobacterium olei sp. nov., isolated from oil-contaminated soil.</title>
        <authorList>
            <person name="Liu B."/>
        </authorList>
    </citation>
    <scope>NUCLEOTIDE SEQUENCE [LARGE SCALE GENOMIC DNA]</scope>
    <source>
        <strain evidence="1 2">Y3L14</strain>
    </source>
</reference>
<evidence type="ECO:0000313" key="1">
    <source>
        <dbReference type="EMBL" id="TJY63789.1"/>
    </source>
</evidence>
<gene>
    <name evidence="1" type="ORF">FAZ19_16105</name>
</gene>
<evidence type="ECO:0000313" key="2">
    <source>
        <dbReference type="Proteomes" id="UP000309872"/>
    </source>
</evidence>
<dbReference type="AlphaFoldDB" id="A0A4V5LXT1"/>
<organism evidence="1 2">
    <name type="scientific">Sphingobacterium alkalisoli</name>
    <dbReference type="NCBI Taxonomy" id="1874115"/>
    <lineage>
        <taxon>Bacteria</taxon>
        <taxon>Pseudomonadati</taxon>
        <taxon>Bacteroidota</taxon>
        <taxon>Sphingobacteriia</taxon>
        <taxon>Sphingobacteriales</taxon>
        <taxon>Sphingobacteriaceae</taxon>
        <taxon>Sphingobacterium</taxon>
    </lineage>
</organism>
<name>A0A4V5LXT1_9SPHI</name>
<sequence>MQMEIQSTAESWSDRLTKMEIGGKMLVEMKSAATARHYISYRMPIYHPGLKFTTKKIKQEIDGEQVPVIEVTRTA</sequence>
<keyword evidence="2" id="KW-1185">Reference proteome</keyword>
<dbReference type="Proteomes" id="UP000309872">
    <property type="component" value="Unassembled WGS sequence"/>
</dbReference>
<dbReference type="EMBL" id="SUKA01000005">
    <property type="protein sequence ID" value="TJY63789.1"/>
    <property type="molecule type" value="Genomic_DNA"/>
</dbReference>